<feature type="domain" description="JmjC" evidence="4">
    <location>
        <begin position="99"/>
        <end position="248"/>
    </location>
</feature>
<dbReference type="SUPFAM" id="SSF51197">
    <property type="entry name" value="Clavaminate synthase-like"/>
    <property type="match status" value="1"/>
</dbReference>
<dbReference type="Pfam" id="PF08007">
    <property type="entry name" value="JmjC_2"/>
    <property type="match status" value="1"/>
</dbReference>
<evidence type="ECO:0000256" key="1">
    <source>
        <dbReference type="ARBA" id="ARBA00001954"/>
    </source>
</evidence>
<keyword evidence="2" id="KW-0479">Metal-binding</keyword>
<evidence type="ECO:0000313" key="5">
    <source>
        <dbReference type="EMBL" id="MCP2260702.1"/>
    </source>
</evidence>
<dbReference type="InterPro" id="IPR039994">
    <property type="entry name" value="NO66-like"/>
</dbReference>
<evidence type="ECO:0000256" key="2">
    <source>
        <dbReference type="ARBA" id="ARBA00022723"/>
    </source>
</evidence>
<name>A0ABT1HYU7_STRSD</name>
<comment type="caution">
    <text evidence="5">The sequence shown here is derived from an EMBL/GenBank/DDBJ whole genome shotgun (WGS) entry which is preliminary data.</text>
</comment>
<keyword evidence="6" id="KW-1185">Reference proteome</keyword>
<gene>
    <name evidence="5" type="ORF">LX15_004422</name>
</gene>
<dbReference type="PANTHER" id="PTHR13096:SF8">
    <property type="entry name" value="RIBOSOMAL OXYGENASE 1"/>
    <property type="match status" value="1"/>
</dbReference>
<proteinExistence type="predicted"/>
<comment type="cofactor">
    <cofactor evidence="1">
        <name>Fe(2+)</name>
        <dbReference type="ChEBI" id="CHEBI:29033"/>
    </cofactor>
</comment>
<dbReference type="EMBL" id="JAMTCP010000030">
    <property type="protein sequence ID" value="MCP2260702.1"/>
    <property type="molecule type" value="Genomic_DNA"/>
</dbReference>
<dbReference type="Proteomes" id="UP001205311">
    <property type="component" value="Unassembled WGS sequence"/>
</dbReference>
<reference evidence="5 6" key="1">
    <citation type="submission" date="2022-06" db="EMBL/GenBank/DDBJ databases">
        <title>Genomic Encyclopedia of Archaeal and Bacterial Type Strains, Phase II (KMG-II): from individual species to whole genera.</title>
        <authorList>
            <person name="Goeker M."/>
        </authorList>
    </citation>
    <scope>NUCLEOTIDE SEQUENCE [LARGE SCALE GENOMIC DNA]</scope>
    <source>
        <strain evidence="5 6">DSM 40477</strain>
    </source>
</reference>
<dbReference type="RefSeq" id="WP_253671549.1">
    <property type="nucleotide sequence ID" value="NZ_JAMTCP010000030.1"/>
</dbReference>
<sequence>MALDRLVPSVEEFLREVFGARHVHHRSEDLASDFADLFSPDALERLLGDTGLRATSIRLVRDGQELSPSGAGVADSGDAQDSPRYVDTDWVRRAIADGHTLIIRSLHRYHPPVRAFAHQLAAELGHPVRVNAFITPPHARGVNPHYDIQDVFVLQIAGVKLWQLNSPPLPDPLPSQAWFDVPERQRERLRNLARPLGELTLRPGDVLYFPRGTMHAPRTEDSLSVHLTVAVSKVTRHDLLRRLVDAAVADPWLRASVSLSELEETPERAATVLRGIAERLAGVADQVDPADVLWATREEAFRELPPEPVPVLPPSAPPVAYRPRSGARFRVTVDGEHLSLSAGRRRMRLPAATAPVVEGLRRGEVLRVDELVAGLGAELAGELGRALVEFGMVVPLHDRDFTREAGVRPGQQDLG</sequence>
<keyword evidence="3" id="KW-0408">Iron</keyword>
<dbReference type="PANTHER" id="PTHR13096">
    <property type="entry name" value="MINA53 MYC INDUCED NUCLEAR ANTIGEN"/>
    <property type="match status" value="1"/>
</dbReference>
<evidence type="ECO:0000313" key="6">
    <source>
        <dbReference type="Proteomes" id="UP001205311"/>
    </source>
</evidence>
<dbReference type="InterPro" id="IPR003347">
    <property type="entry name" value="JmjC_dom"/>
</dbReference>
<evidence type="ECO:0000256" key="3">
    <source>
        <dbReference type="ARBA" id="ARBA00023004"/>
    </source>
</evidence>
<dbReference type="PROSITE" id="PS51184">
    <property type="entry name" value="JMJC"/>
    <property type="match status" value="1"/>
</dbReference>
<accession>A0ABT1HYU7</accession>
<evidence type="ECO:0000259" key="4">
    <source>
        <dbReference type="PROSITE" id="PS51184"/>
    </source>
</evidence>
<dbReference type="Gene3D" id="2.60.120.650">
    <property type="entry name" value="Cupin"/>
    <property type="match status" value="1"/>
</dbReference>
<protein>
    <submittedName>
        <fullName evidence="5">Cupin superfamily protein</fullName>
    </submittedName>
</protein>
<organism evidence="5 6">
    <name type="scientific">Streptoalloteichus tenebrarius (strain ATCC 17920 / DSM 40477 / JCM 4838 / CBS 697.72 / NBRC 16177 / NCIMB 11028 / NRRL B-12390 / A12253. 1 / ISP 5477)</name>
    <name type="common">Streptomyces tenebrarius</name>
    <dbReference type="NCBI Taxonomy" id="1933"/>
    <lineage>
        <taxon>Bacteria</taxon>
        <taxon>Bacillati</taxon>
        <taxon>Actinomycetota</taxon>
        <taxon>Actinomycetes</taxon>
        <taxon>Pseudonocardiales</taxon>
        <taxon>Pseudonocardiaceae</taxon>
        <taxon>Streptoalloteichus</taxon>
    </lineage>
</organism>